<dbReference type="InterPro" id="IPR036551">
    <property type="entry name" value="Flavin_trans-like"/>
</dbReference>
<feature type="domain" description="Flavoprotein" evidence="1">
    <location>
        <begin position="1"/>
        <end position="66"/>
    </location>
</feature>
<evidence type="ECO:0000259" key="1">
    <source>
        <dbReference type="Pfam" id="PF02441"/>
    </source>
</evidence>
<organism evidence="2 3">
    <name type="scientific">Coprobacillus cateniformis</name>
    <dbReference type="NCBI Taxonomy" id="100884"/>
    <lineage>
        <taxon>Bacteria</taxon>
        <taxon>Bacillati</taxon>
        <taxon>Bacillota</taxon>
        <taxon>Erysipelotrichia</taxon>
        <taxon>Erysipelotrichales</taxon>
        <taxon>Coprobacillaceae</taxon>
        <taxon>Coprobacillus</taxon>
    </lineage>
</organism>
<reference evidence="2 3" key="1">
    <citation type="submission" date="2010-12" db="EMBL/GenBank/DDBJ databases">
        <title>The Genome Sequence of Coprobacillus sp. strain 29_1.</title>
        <authorList>
            <consortium name="The Broad Institute Genome Sequencing Platform"/>
            <person name="Earl A."/>
            <person name="Ward D."/>
            <person name="Feldgarden M."/>
            <person name="Gevers D."/>
            <person name="Daigneault M."/>
            <person name="Sibley C.D."/>
            <person name="White A."/>
            <person name="Strauss J."/>
            <person name="Allen-Vercoe E."/>
            <person name="Young S.K."/>
            <person name="Zeng Q."/>
            <person name="Gargeya S."/>
            <person name="Fitzgerald M."/>
            <person name="Haas B."/>
            <person name="Abouelleil A."/>
            <person name="Alvarado L."/>
            <person name="Arachchi H.M."/>
            <person name="Berlin A."/>
            <person name="Brown A."/>
            <person name="Chapman S.B."/>
            <person name="Chen Z."/>
            <person name="Dunbar C."/>
            <person name="Freedman E."/>
            <person name="Gearin G."/>
            <person name="Gellesch M."/>
            <person name="Goldberg J."/>
            <person name="Griggs A."/>
            <person name="Gujja S."/>
            <person name="Heilman E."/>
            <person name="Heiman D."/>
            <person name="Howarth C."/>
            <person name="Larson L."/>
            <person name="Lui A."/>
            <person name="MacDonald P.J.P."/>
            <person name="Mehta T."/>
            <person name="Montmayeur A."/>
            <person name="Murphy C."/>
            <person name="Neiman D."/>
            <person name="Pearson M."/>
            <person name="Priest M."/>
            <person name="Roberts A."/>
            <person name="Saif S."/>
            <person name="Shea T."/>
            <person name="Shenoy N."/>
            <person name="Sisk P."/>
            <person name="Stolte C."/>
            <person name="Sykes S."/>
            <person name="White J."/>
            <person name="Yandava C."/>
            <person name="Nusbaum C."/>
            <person name="Birren B."/>
        </authorList>
    </citation>
    <scope>NUCLEOTIDE SEQUENCE [LARGE SCALE GENOMIC DNA]</scope>
    <source>
        <strain evidence="2 3">29_1</strain>
    </source>
</reference>
<dbReference type="Proteomes" id="UP000003157">
    <property type="component" value="Unassembled WGS sequence"/>
</dbReference>
<dbReference type="eggNOG" id="COG0452">
    <property type="taxonomic scope" value="Bacteria"/>
</dbReference>
<dbReference type="GO" id="GO:0003824">
    <property type="term" value="F:catalytic activity"/>
    <property type="evidence" value="ECO:0007669"/>
    <property type="project" value="InterPro"/>
</dbReference>
<proteinExistence type="predicted"/>
<sequence>MAKLDCGINDNGVTMLVKSSLRNNVPIVLGVFSNDILSNSGKNLFSLMNKKNFYFVPMYQDQYKKKPNSMIACHKKVSKTLKCALKHEQYQPFLLGYKEV</sequence>
<evidence type="ECO:0000313" key="3">
    <source>
        <dbReference type="Proteomes" id="UP000003157"/>
    </source>
</evidence>
<protein>
    <recommendedName>
        <fullName evidence="1">Flavoprotein domain-containing protein</fullName>
    </recommendedName>
</protein>
<dbReference type="Pfam" id="PF02441">
    <property type="entry name" value="Flavoprotein"/>
    <property type="match status" value="1"/>
</dbReference>
<accession>E7GCQ0</accession>
<dbReference type="SUPFAM" id="SSF52507">
    <property type="entry name" value="Homo-oligomeric flavin-containing Cys decarboxylases, HFCD"/>
    <property type="match status" value="1"/>
</dbReference>
<evidence type="ECO:0000313" key="2">
    <source>
        <dbReference type="EMBL" id="EFW04259.1"/>
    </source>
</evidence>
<keyword evidence="3" id="KW-1185">Reference proteome</keyword>
<dbReference type="STRING" id="100884.GCA_000269565_00195"/>
<dbReference type="EMBL" id="ADKX01000039">
    <property type="protein sequence ID" value="EFW04259.1"/>
    <property type="molecule type" value="Genomic_DNA"/>
</dbReference>
<dbReference type="AlphaFoldDB" id="E7GCQ0"/>
<dbReference type="InterPro" id="IPR003382">
    <property type="entry name" value="Flavoprotein"/>
</dbReference>
<comment type="caution">
    <text evidence="2">The sequence shown here is derived from an EMBL/GenBank/DDBJ whole genome shotgun (WGS) entry which is preliminary data.</text>
</comment>
<dbReference type="Gene3D" id="3.40.50.1950">
    <property type="entry name" value="Flavin prenyltransferase-like"/>
    <property type="match status" value="1"/>
</dbReference>
<dbReference type="HOGENOM" id="CLU_2301020_0_0_9"/>
<name>E7GCQ0_9FIRM</name>
<gene>
    <name evidence="2" type="ORF">HMPREF9488_02542</name>
</gene>